<reference evidence="1" key="2">
    <citation type="submission" date="2022-01" db="EMBL/GenBank/DDBJ databases">
        <authorList>
            <person name="Yamashiro T."/>
            <person name="Shiraishi A."/>
            <person name="Satake H."/>
            <person name="Nakayama K."/>
        </authorList>
    </citation>
    <scope>NUCLEOTIDE SEQUENCE</scope>
</reference>
<evidence type="ECO:0000313" key="2">
    <source>
        <dbReference type="Proteomes" id="UP001151760"/>
    </source>
</evidence>
<dbReference type="Proteomes" id="UP001151760">
    <property type="component" value="Unassembled WGS sequence"/>
</dbReference>
<evidence type="ECO:0008006" key="3">
    <source>
        <dbReference type="Google" id="ProtNLM"/>
    </source>
</evidence>
<proteinExistence type="predicted"/>
<gene>
    <name evidence="1" type="ORF">Tco_0954641</name>
</gene>
<reference evidence="1" key="1">
    <citation type="journal article" date="2022" name="Int. J. Mol. Sci.">
        <title>Draft Genome of Tanacetum Coccineum: Genomic Comparison of Closely Related Tanacetum-Family Plants.</title>
        <authorList>
            <person name="Yamashiro T."/>
            <person name="Shiraishi A."/>
            <person name="Nakayama K."/>
            <person name="Satake H."/>
        </authorList>
    </citation>
    <scope>NUCLEOTIDE SEQUENCE</scope>
</reference>
<evidence type="ECO:0000313" key="1">
    <source>
        <dbReference type="EMBL" id="GJT45926.1"/>
    </source>
</evidence>
<protein>
    <recommendedName>
        <fullName evidence="3">Reverse transcriptase domain, Reverse transcriptase zinc-binding domain protein</fullName>
    </recommendedName>
</protein>
<keyword evidence="2" id="KW-1185">Reference proteome</keyword>
<comment type="caution">
    <text evidence="1">The sequence shown here is derived from an EMBL/GenBank/DDBJ whole genome shotgun (WGS) entry which is preliminary data.</text>
</comment>
<name>A0ABQ5E4Z0_9ASTR</name>
<accession>A0ABQ5E4Z0</accession>
<sequence>MFNQQQKRLIHVEAAGANDKLAKPITSKLQHSALIGDVTNEWDDVMDKITRMACNNSIRSIVRRLVFATSVYYIWDERNKRLFGNQKRSDKEVLFSIINHIRMKLSGLKVKASPNIDAVSSEWQIKMNNNNGKVELIGKWKD</sequence>
<organism evidence="1 2">
    <name type="scientific">Tanacetum coccineum</name>
    <dbReference type="NCBI Taxonomy" id="301880"/>
    <lineage>
        <taxon>Eukaryota</taxon>
        <taxon>Viridiplantae</taxon>
        <taxon>Streptophyta</taxon>
        <taxon>Embryophyta</taxon>
        <taxon>Tracheophyta</taxon>
        <taxon>Spermatophyta</taxon>
        <taxon>Magnoliopsida</taxon>
        <taxon>eudicotyledons</taxon>
        <taxon>Gunneridae</taxon>
        <taxon>Pentapetalae</taxon>
        <taxon>asterids</taxon>
        <taxon>campanulids</taxon>
        <taxon>Asterales</taxon>
        <taxon>Asteraceae</taxon>
        <taxon>Asteroideae</taxon>
        <taxon>Anthemideae</taxon>
        <taxon>Anthemidinae</taxon>
        <taxon>Tanacetum</taxon>
    </lineage>
</organism>
<dbReference type="EMBL" id="BQNB010015942">
    <property type="protein sequence ID" value="GJT45926.1"/>
    <property type="molecule type" value="Genomic_DNA"/>
</dbReference>